<keyword evidence="10" id="KW-1185">Reference proteome</keyword>
<comment type="similarity">
    <text evidence="6">Belongs to the peptidase M24A family. Methionine aminopeptidase type 1 subfamily.</text>
</comment>
<dbReference type="InterPro" id="IPR000994">
    <property type="entry name" value="Pept_M24"/>
</dbReference>
<feature type="binding site" evidence="6">
    <location>
        <position position="76"/>
    </location>
    <ligand>
        <name>substrate</name>
    </ligand>
</feature>
<evidence type="ECO:0000256" key="4">
    <source>
        <dbReference type="ARBA" id="ARBA00022723"/>
    </source>
</evidence>
<dbReference type="SUPFAM" id="SSF55920">
    <property type="entry name" value="Creatinase/aminopeptidase"/>
    <property type="match status" value="1"/>
</dbReference>
<dbReference type="EC" id="3.4.11.18" evidence="6 7"/>
<feature type="binding site" evidence="6">
    <location>
        <position position="104"/>
    </location>
    <ligand>
        <name>a divalent metal cation</name>
        <dbReference type="ChEBI" id="CHEBI:60240"/>
        <label>2</label>
        <note>catalytic</note>
    </ligand>
</feature>
<comment type="cofactor">
    <cofactor evidence="6">
        <name>Co(2+)</name>
        <dbReference type="ChEBI" id="CHEBI:48828"/>
    </cofactor>
    <cofactor evidence="6">
        <name>Zn(2+)</name>
        <dbReference type="ChEBI" id="CHEBI:29105"/>
    </cofactor>
    <cofactor evidence="6">
        <name>Mn(2+)</name>
        <dbReference type="ChEBI" id="CHEBI:29035"/>
    </cofactor>
    <cofactor evidence="6">
        <name>Fe(2+)</name>
        <dbReference type="ChEBI" id="CHEBI:29033"/>
    </cofactor>
    <text evidence="6">Binds 2 divalent metal cations per subunit. Has a high-affinity and a low affinity metal-binding site. The true nature of the physiological cofactor is under debate. The enzyme is active with cobalt, zinc, manganese or divalent iron ions. Most likely, methionine aminopeptidases function as mononuclear Fe(2+)-metalloproteases under physiological conditions, and the catalytically relevant metal-binding site has been assigned to the histidine-containing high-affinity site.</text>
</comment>
<feature type="domain" description="Peptidase M24" evidence="8">
    <location>
        <begin position="10"/>
        <end position="238"/>
    </location>
</feature>
<dbReference type="PRINTS" id="PR00599">
    <property type="entry name" value="MAPEPTIDASE"/>
</dbReference>
<keyword evidence="3 6" id="KW-0645">Protease</keyword>
<protein>
    <recommendedName>
        <fullName evidence="6 7">Methionine aminopeptidase</fullName>
        <shortName evidence="6">MAP</shortName>
        <shortName evidence="6">MetAP</shortName>
        <ecNumber evidence="6 7">3.4.11.18</ecNumber>
    </recommendedName>
    <alternativeName>
        <fullName evidence="6">Peptidase M</fullName>
    </alternativeName>
</protein>
<dbReference type="GO" id="GO:0006508">
    <property type="term" value="P:proteolysis"/>
    <property type="evidence" value="ECO:0007669"/>
    <property type="project" value="UniProtKB-KW"/>
</dbReference>
<dbReference type="HAMAP" id="MF_01974">
    <property type="entry name" value="MetAP_1"/>
    <property type="match status" value="1"/>
</dbReference>
<evidence type="ECO:0000256" key="1">
    <source>
        <dbReference type="ARBA" id="ARBA00002521"/>
    </source>
</evidence>
<accession>E1JYK9</accession>
<dbReference type="InterPro" id="IPR002467">
    <property type="entry name" value="Pept_M24A_MAP1"/>
</dbReference>
<gene>
    <name evidence="6" type="primary">map</name>
    <name evidence="9" type="ORF">DesfrDRAFT_2708</name>
</gene>
<feature type="binding site" evidence="6">
    <location>
        <position position="167"/>
    </location>
    <ligand>
        <name>a divalent metal cation</name>
        <dbReference type="ChEBI" id="CHEBI:60240"/>
        <label>2</label>
        <note>catalytic</note>
    </ligand>
</feature>
<evidence type="ECO:0000313" key="10">
    <source>
        <dbReference type="Proteomes" id="UP000006250"/>
    </source>
</evidence>
<organism evidence="9 10">
    <name type="scientific">Solidesulfovibrio fructosivorans JJ]</name>
    <dbReference type="NCBI Taxonomy" id="596151"/>
    <lineage>
        <taxon>Bacteria</taxon>
        <taxon>Pseudomonadati</taxon>
        <taxon>Thermodesulfobacteriota</taxon>
        <taxon>Desulfovibrionia</taxon>
        <taxon>Desulfovibrionales</taxon>
        <taxon>Desulfovibrionaceae</taxon>
        <taxon>Solidesulfovibrio</taxon>
    </lineage>
</organism>
<dbReference type="GO" id="GO:0046872">
    <property type="term" value="F:metal ion binding"/>
    <property type="evidence" value="ECO:0007669"/>
    <property type="project" value="UniProtKB-UniRule"/>
</dbReference>
<evidence type="ECO:0000256" key="6">
    <source>
        <dbReference type="HAMAP-Rule" id="MF_01974"/>
    </source>
</evidence>
<dbReference type="GO" id="GO:0004239">
    <property type="term" value="F:initiator methionyl aminopeptidase activity"/>
    <property type="evidence" value="ECO:0007669"/>
    <property type="project" value="UniProtKB-UniRule"/>
</dbReference>
<feature type="binding site" evidence="6">
    <location>
        <position position="93"/>
    </location>
    <ligand>
        <name>a divalent metal cation</name>
        <dbReference type="ChEBI" id="CHEBI:60240"/>
        <label>1</label>
    </ligand>
</feature>
<evidence type="ECO:0000256" key="3">
    <source>
        <dbReference type="ARBA" id="ARBA00022670"/>
    </source>
</evidence>
<dbReference type="EMBL" id="AECZ01000018">
    <property type="protein sequence ID" value="EFL50593.1"/>
    <property type="molecule type" value="Genomic_DNA"/>
</dbReference>
<feature type="binding site" evidence="6">
    <location>
        <position position="200"/>
    </location>
    <ligand>
        <name>a divalent metal cation</name>
        <dbReference type="ChEBI" id="CHEBI:60240"/>
        <label>2</label>
        <note>catalytic</note>
    </ligand>
</feature>
<dbReference type="RefSeq" id="WP_005994689.1">
    <property type="nucleotide sequence ID" value="NZ_AECZ01000018.1"/>
</dbReference>
<dbReference type="Pfam" id="PF00557">
    <property type="entry name" value="Peptidase_M24"/>
    <property type="match status" value="1"/>
</dbReference>
<evidence type="ECO:0000259" key="8">
    <source>
        <dbReference type="Pfam" id="PF00557"/>
    </source>
</evidence>
<evidence type="ECO:0000313" key="9">
    <source>
        <dbReference type="EMBL" id="EFL50593.1"/>
    </source>
</evidence>
<feature type="binding site" evidence="6">
    <location>
        <position position="104"/>
    </location>
    <ligand>
        <name>a divalent metal cation</name>
        <dbReference type="ChEBI" id="CHEBI:60240"/>
        <label>1</label>
    </ligand>
</feature>
<dbReference type="OrthoDB" id="9802055at2"/>
<dbReference type="Proteomes" id="UP000006250">
    <property type="component" value="Unassembled WGS sequence"/>
</dbReference>
<dbReference type="GO" id="GO:0070006">
    <property type="term" value="F:metalloaminopeptidase activity"/>
    <property type="evidence" value="ECO:0007669"/>
    <property type="project" value="UniProtKB-UniRule"/>
</dbReference>
<feature type="binding site" evidence="6">
    <location>
        <position position="174"/>
    </location>
    <ligand>
        <name>substrate</name>
    </ligand>
</feature>
<keyword evidence="2 6" id="KW-0031">Aminopeptidase</keyword>
<dbReference type="Gene3D" id="3.90.230.10">
    <property type="entry name" value="Creatinase/methionine aminopeptidase superfamily"/>
    <property type="match status" value="1"/>
</dbReference>
<dbReference type="eggNOG" id="COG0024">
    <property type="taxonomic scope" value="Bacteria"/>
</dbReference>
<proteinExistence type="inferred from homology"/>
<name>E1JYK9_SOLFR</name>
<evidence type="ECO:0000256" key="7">
    <source>
        <dbReference type="RuleBase" id="RU003653"/>
    </source>
</evidence>
<keyword evidence="5 6" id="KW-0378">Hydrolase</keyword>
<comment type="subunit">
    <text evidence="6">Monomer.</text>
</comment>
<dbReference type="STRING" id="596151.DesfrDRAFT_2708"/>
<comment type="catalytic activity">
    <reaction evidence="6 7">
        <text>Release of N-terminal amino acids, preferentially methionine, from peptides and arylamides.</text>
        <dbReference type="EC" id="3.4.11.18"/>
    </reaction>
</comment>
<comment type="caution">
    <text evidence="9">The sequence shown here is derived from an EMBL/GenBank/DDBJ whole genome shotgun (WGS) entry which is preliminary data.</text>
</comment>
<feature type="binding site" evidence="6">
    <location>
        <position position="231"/>
    </location>
    <ligand>
        <name>a divalent metal cation</name>
        <dbReference type="ChEBI" id="CHEBI:60240"/>
        <label>1</label>
    </ligand>
</feature>
<feature type="binding site" evidence="6">
    <location>
        <position position="231"/>
    </location>
    <ligand>
        <name>a divalent metal cation</name>
        <dbReference type="ChEBI" id="CHEBI:60240"/>
        <label>2</label>
        <note>catalytic</note>
    </ligand>
</feature>
<comment type="function">
    <text evidence="1 6">Removes the N-terminal methionine from nascent proteins. The N-terminal methionine is often cleaved when the second residue in the primary sequence is small and uncharged (Met-Ala-, Cys, Gly, Pro, Ser, Thr, or Val). Requires deformylation of the N(alpha)-formylated initiator methionine before it can be hydrolyzed.</text>
</comment>
<reference evidence="9 10" key="1">
    <citation type="submission" date="2010-08" db="EMBL/GenBank/DDBJ databases">
        <title>The draft genome of Desulfovibrio fructosovorans JJ.</title>
        <authorList>
            <consortium name="US DOE Joint Genome Institute (JGI-PGF)"/>
            <person name="Lucas S."/>
            <person name="Copeland A."/>
            <person name="Lapidus A."/>
            <person name="Cheng J.-F."/>
            <person name="Bruce D."/>
            <person name="Goodwin L."/>
            <person name="Pitluck S."/>
            <person name="Land M.L."/>
            <person name="Hauser L."/>
            <person name="Chang Y.-J."/>
            <person name="Jeffries C."/>
            <person name="Wall J.D."/>
            <person name="Stahl D.A."/>
            <person name="Arkin A.P."/>
            <person name="Dehal P."/>
            <person name="Stolyar S.M."/>
            <person name="Hazen T.C."/>
            <person name="Woyke T.J."/>
        </authorList>
    </citation>
    <scope>NUCLEOTIDE SEQUENCE [LARGE SCALE GENOMIC DNA]</scope>
    <source>
        <strain evidence="9 10">JJ</strain>
    </source>
</reference>
<dbReference type="PANTHER" id="PTHR43330:SF13">
    <property type="entry name" value="METHIONINE AMINOPEPTIDASE 2"/>
    <property type="match status" value="1"/>
</dbReference>
<evidence type="ECO:0000256" key="5">
    <source>
        <dbReference type="ARBA" id="ARBA00022801"/>
    </source>
</evidence>
<dbReference type="PANTHER" id="PTHR43330">
    <property type="entry name" value="METHIONINE AMINOPEPTIDASE"/>
    <property type="match status" value="1"/>
</dbReference>
<dbReference type="NCBIfam" id="TIGR00500">
    <property type="entry name" value="met_pdase_I"/>
    <property type="match status" value="1"/>
</dbReference>
<dbReference type="AlphaFoldDB" id="E1JYK9"/>
<keyword evidence="4 6" id="KW-0479">Metal-binding</keyword>
<sequence>MTLRSSEDLEKLRAIGAIVRMSLEAMAEAAKPGMTTAELDAVCASVLAAHGAEGSPAKVYGFPGTACISVNDEAVHGIPGPRKLAEGDLVKCDVTAEKDGYVADSAITVRVGKVDRKADALVRCAQSAFRQGMQAARPGNYVRDIGKAVEAEVRRWGFDVIRELCGHGVGSSIHEEPCVPNYCDPRSQDKLTEGLVITIEPIIAAGKGRVRVLPDKWTIRTRDRSLSAHYEHTLVVTKDGPLLVTAA</sequence>
<dbReference type="CDD" id="cd01086">
    <property type="entry name" value="MetAP1"/>
    <property type="match status" value="1"/>
</dbReference>
<dbReference type="InterPro" id="IPR036005">
    <property type="entry name" value="Creatinase/aminopeptidase-like"/>
</dbReference>
<dbReference type="InterPro" id="IPR001714">
    <property type="entry name" value="Pept_M24_MAP"/>
</dbReference>
<evidence type="ECO:0000256" key="2">
    <source>
        <dbReference type="ARBA" id="ARBA00022438"/>
    </source>
</evidence>